<evidence type="ECO:0000313" key="1">
    <source>
        <dbReference type="EMBL" id="DAE92857.1"/>
    </source>
</evidence>
<reference evidence="1" key="1">
    <citation type="journal article" date="2021" name="Proc. Natl. Acad. Sci. U.S.A.">
        <title>A Catalog of Tens of Thousands of Viruses from Human Metagenomes Reveals Hidden Associations with Chronic Diseases.</title>
        <authorList>
            <person name="Tisza M.J."/>
            <person name="Buck C.B."/>
        </authorList>
    </citation>
    <scope>NUCLEOTIDE SEQUENCE</scope>
    <source>
        <strain evidence="1">Cttzo28</strain>
    </source>
</reference>
<dbReference type="EMBL" id="BK055796">
    <property type="protein sequence ID" value="DAE92857.1"/>
    <property type="molecule type" value="Genomic_DNA"/>
</dbReference>
<name>A0A8S5RTM0_9CAUD</name>
<organism evidence="1">
    <name type="scientific">Ackermannviridae sp</name>
    <dbReference type="NCBI Taxonomy" id="2831612"/>
    <lineage>
        <taxon>Viruses</taxon>
        <taxon>Duplodnaviria</taxon>
        <taxon>Heunggongvirae</taxon>
        <taxon>Uroviricota</taxon>
        <taxon>Caudoviricetes</taxon>
        <taxon>Pantevenvirales</taxon>
        <taxon>Ackermannviridae</taxon>
    </lineage>
</organism>
<proteinExistence type="predicted"/>
<sequence>MKHGDKFPVADFLHGRSPFYVAAVYGTTIAQLTVVF</sequence>
<accession>A0A8S5RTM0</accession>
<protein>
    <submittedName>
        <fullName evidence="1">Uncharacterized protein</fullName>
    </submittedName>
</protein>